<dbReference type="EMBL" id="BK015038">
    <property type="protein sequence ID" value="DAD88249.1"/>
    <property type="molecule type" value="Genomic_DNA"/>
</dbReference>
<reference evidence="1" key="1">
    <citation type="journal article" date="2021" name="Proc. Natl. Acad. Sci. U.S.A.">
        <title>A Catalog of Tens of Thousands of Viruses from Human Metagenomes Reveals Hidden Associations with Chronic Diseases.</title>
        <authorList>
            <person name="Tisza M.J."/>
            <person name="Buck C.B."/>
        </authorList>
    </citation>
    <scope>NUCLEOTIDE SEQUENCE</scope>
    <source>
        <strain evidence="1">CtOiG6</strain>
    </source>
</reference>
<accession>A0A8S5N0W8</accession>
<evidence type="ECO:0000313" key="1">
    <source>
        <dbReference type="EMBL" id="DAD88249.1"/>
    </source>
</evidence>
<sequence length="50" mass="5964">MIVSLFISVARRIRTWTAARRNKRKDLRMNTASSVRFINKGNKSYFKFLN</sequence>
<proteinExistence type="predicted"/>
<protein>
    <submittedName>
        <fullName evidence="1">Uncharacterized protein</fullName>
    </submittedName>
</protein>
<organism evidence="1">
    <name type="scientific">Siphoviridae sp. ctOiG6</name>
    <dbReference type="NCBI Taxonomy" id="2826313"/>
    <lineage>
        <taxon>Viruses</taxon>
        <taxon>Duplodnaviria</taxon>
        <taxon>Heunggongvirae</taxon>
        <taxon>Uroviricota</taxon>
        <taxon>Caudoviricetes</taxon>
    </lineage>
</organism>
<name>A0A8S5N0W8_9CAUD</name>